<dbReference type="PANTHER" id="PTHR37807">
    <property type="entry name" value="OS07G0160300 PROTEIN"/>
    <property type="match status" value="1"/>
</dbReference>
<name>A0ABV4HYP5_9ACTN</name>
<organism evidence="1 2">
    <name type="scientific">Kineococcus mangrovi</name>
    <dbReference type="NCBI Taxonomy" id="1660183"/>
    <lineage>
        <taxon>Bacteria</taxon>
        <taxon>Bacillati</taxon>
        <taxon>Actinomycetota</taxon>
        <taxon>Actinomycetes</taxon>
        <taxon>Kineosporiales</taxon>
        <taxon>Kineosporiaceae</taxon>
        <taxon>Kineococcus</taxon>
    </lineage>
</organism>
<dbReference type="RefSeq" id="WP_370717578.1">
    <property type="nucleotide sequence ID" value="NZ_JBGGTQ010000002.1"/>
</dbReference>
<dbReference type="Gene3D" id="3.40.50.300">
    <property type="entry name" value="P-loop containing nucleotide triphosphate hydrolases"/>
    <property type="match status" value="1"/>
</dbReference>
<dbReference type="InterPro" id="IPR027417">
    <property type="entry name" value="P-loop_NTPase"/>
</dbReference>
<dbReference type="Proteomes" id="UP001566476">
    <property type="component" value="Unassembled WGS sequence"/>
</dbReference>
<proteinExistence type="predicted"/>
<gene>
    <name evidence="1" type="ORF">AB2L28_04735</name>
</gene>
<dbReference type="PANTHER" id="PTHR37807:SF3">
    <property type="entry name" value="OS07G0160300 PROTEIN"/>
    <property type="match status" value="1"/>
</dbReference>
<sequence>MLIVLSGLPGSGKTSLARALVTAAGATHVRLDTVEQALVDAGTATHPVGPVGHYLARAVAGDLLRQGHLVVADGVNPLPVTRELWWAVARAAGRPWLDVEVVCGDPALHRRWVQDRVADIPGHPEPTWADVQSVDYAPWTSERVRVDTSTTSAVQAAEVVMAHVRAQSSQTIPTLPPTPESAVE</sequence>
<dbReference type="Pfam" id="PF13671">
    <property type="entry name" value="AAA_33"/>
    <property type="match status" value="1"/>
</dbReference>
<reference evidence="1 2" key="1">
    <citation type="submission" date="2024-07" db="EMBL/GenBank/DDBJ databases">
        <authorList>
            <person name="Thanompreechachai J."/>
            <person name="Duangmal K."/>
        </authorList>
    </citation>
    <scope>NUCLEOTIDE SEQUENCE [LARGE SCALE GENOMIC DNA]</scope>
    <source>
        <strain evidence="1 2">TBRC 1896</strain>
    </source>
</reference>
<accession>A0ABV4HYP5</accession>
<evidence type="ECO:0000313" key="1">
    <source>
        <dbReference type="EMBL" id="MEZ0491538.1"/>
    </source>
</evidence>
<keyword evidence="2" id="KW-1185">Reference proteome</keyword>
<evidence type="ECO:0000313" key="2">
    <source>
        <dbReference type="Proteomes" id="UP001566476"/>
    </source>
</evidence>
<dbReference type="EMBL" id="JBGGTQ010000002">
    <property type="protein sequence ID" value="MEZ0491538.1"/>
    <property type="molecule type" value="Genomic_DNA"/>
</dbReference>
<dbReference type="SUPFAM" id="SSF52540">
    <property type="entry name" value="P-loop containing nucleoside triphosphate hydrolases"/>
    <property type="match status" value="1"/>
</dbReference>
<protein>
    <submittedName>
        <fullName evidence="1">AAA family ATPase</fullName>
    </submittedName>
</protein>
<comment type="caution">
    <text evidence="1">The sequence shown here is derived from an EMBL/GenBank/DDBJ whole genome shotgun (WGS) entry which is preliminary data.</text>
</comment>